<keyword evidence="14" id="KW-0812">Transmembrane</keyword>
<dbReference type="GO" id="GO:0005886">
    <property type="term" value="C:plasma membrane"/>
    <property type="evidence" value="ECO:0007669"/>
    <property type="project" value="TreeGrafter"/>
</dbReference>
<keyword evidence="7 13" id="KW-0808">Transferase</keyword>
<evidence type="ECO:0000256" key="12">
    <source>
        <dbReference type="ARBA" id="ARBA00029757"/>
    </source>
</evidence>
<gene>
    <name evidence="13 15" type="primary">lpxK</name>
    <name evidence="16" type="ORF">C7431_104468</name>
    <name evidence="15" type="ORF">KYI95_08305</name>
</gene>
<comment type="catalytic activity">
    <reaction evidence="13">
        <text>a lipid A disaccharide + ATP = a lipid IVA + ADP + H(+)</text>
        <dbReference type="Rhea" id="RHEA:67840"/>
        <dbReference type="ChEBI" id="CHEBI:15378"/>
        <dbReference type="ChEBI" id="CHEBI:30616"/>
        <dbReference type="ChEBI" id="CHEBI:176343"/>
        <dbReference type="ChEBI" id="CHEBI:176425"/>
        <dbReference type="ChEBI" id="CHEBI:456216"/>
        <dbReference type="EC" id="2.7.1.130"/>
    </reaction>
</comment>
<feature type="transmembrane region" description="Helical" evidence="14">
    <location>
        <begin position="12"/>
        <end position="34"/>
    </location>
</feature>
<evidence type="ECO:0000256" key="14">
    <source>
        <dbReference type="SAM" id="Phobius"/>
    </source>
</evidence>
<dbReference type="EC" id="2.7.1.130" evidence="3 13"/>
<dbReference type="GO" id="GO:0009244">
    <property type="term" value="P:lipopolysaccharide core region biosynthetic process"/>
    <property type="evidence" value="ECO:0007669"/>
    <property type="project" value="TreeGrafter"/>
</dbReference>
<keyword evidence="5 13" id="KW-0444">Lipid biosynthesis</keyword>
<keyword evidence="18" id="KW-1185">Reference proteome</keyword>
<dbReference type="Proteomes" id="UP001197236">
    <property type="component" value="Unassembled WGS sequence"/>
</dbReference>
<dbReference type="InterPro" id="IPR003758">
    <property type="entry name" value="LpxK"/>
</dbReference>
<comment type="pathway">
    <text evidence="2 13">Glycolipid biosynthesis; lipid IV(A) biosynthesis; lipid IV(A) from (3R)-3-hydroxytetradecanoyl-[acyl-carrier-protein] and UDP-N-acetyl-alpha-D-glucosamine: step 6/6.</text>
</comment>
<dbReference type="AlphaFoldDB" id="A0A2V2BND9"/>
<dbReference type="SUPFAM" id="SSF52540">
    <property type="entry name" value="P-loop containing nucleoside triphosphate hydrolases"/>
    <property type="match status" value="1"/>
</dbReference>
<comment type="caution">
    <text evidence="16">The sequence shown here is derived from an EMBL/GenBank/DDBJ whole genome shotgun (WGS) entry which is preliminary data.</text>
</comment>
<dbReference type="GO" id="GO:0009245">
    <property type="term" value="P:lipid A biosynthetic process"/>
    <property type="evidence" value="ECO:0007669"/>
    <property type="project" value="UniProtKB-UniRule"/>
</dbReference>
<evidence type="ECO:0000256" key="8">
    <source>
        <dbReference type="ARBA" id="ARBA00022741"/>
    </source>
</evidence>
<evidence type="ECO:0000256" key="5">
    <source>
        <dbReference type="ARBA" id="ARBA00022516"/>
    </source>
</evidence>
<dbReference type="EMBL" id="JAHVXZ010000003">
    <property type="protein sequence ID" value="MBW1257205.1"/>
    <property type="molecule type" value="Genomic_DNA"/>
</dbReference>
<evidence type="ECO:0000256" key="11">
    <source>
        <dbReference type="ARBA" id="ARBA00023098"/>
    </source>
</evidence>
<dbReference type="HAMAP" id="MF_00409">
    <property type="entry name" value="LpxK"/>
    <property type="match status" value="1"/>
</dbReference>
<feature type="binding site" evidence="13">
    <location>
        <begin position="55"/>
        <end position="62"/>
    </location>
    <ligand>
        <name>ATP</name>
        <dbReference type="ChEBI" id="CHEBI:30616"/>
    </ligand>
</feature>
<evidence type="ECO:0000313" key="17">
    <source>
        <dbReference type="Proteomes" id="UP000245981"/>
    </source>
</evidence>
<accession>A0A2V2BND9</accession>
<dbReference type="GO" id="GO:0005524">
    <property type="term" value="F:ATP binding"/>
    <property type="evidence" value="ECO:0007669"/>
    <property type="project" value="UniProtKB-UniRule"/>
</dbReference>
<evidence type="ECO:0000256" key="7">
    <source>
        <dbReference type="ARBA" id="ARBA00022679"/>
    </source>
</evidence>
<sequence>MIERIWSGRSPLWLLLWPLSVLYGAITALIRFSFQRGWRKSWRAPLPVVVVGNLTAGGNGKTPVVIWLVEALQQRGLRVGVISRGYGGKADSYPLRVTADTATEQAGDEPVLIAQRTSAPVAVAPRRRDAIEALLEHHSLDLIVTDDGLQHYALQRDREIVVVDGVRRFGNGWWLPAGPMRERASRLNTVDAIIVNGGEPQQGEIAMQLRPGMATHLLSGEQRPLSAFQDVVAMAGIGHPPRFFNTLKQQGLTPVAEIAFADHHAYSEDELSRLLLPEQTLLMTEKDAVKCRAFAQPAWWYLPVDAHLQAEAAMALLDDLERLCGTYSHRASH</sequence>
<dbReference type="OrthoDB" id="9766423at2"/>
<dbReference type="UniPathway" id="UPA00359">
    <property type="reaction ID" value="UER00482"/>
</dbReference>
<keyword evidence="9 13" id="KW-0418">Kinase</keyword>
<proteinExistence type="inferred from homology"/>
<dbReference type="RefSeq" id="WP_096012228.1">
    <property type="nucleotide sequence ID" value="NZ_CP126314.1"/>
</dbReference>
<evidence type="ECO:0000256" key="1">
    <source>
        <dbReference type="ARBA" id="ARBA00002274"/>
    </source>
</evidence>
<keyword evidence="6 13" id="KW-0441">Lipid A biosynthesis</keyword>
<organism evidence="16 17">
    <name type="scientific">Pantoea allii</name>
    <dbReference type="NCBI Taxonomy" id="574096"/>
    <lineage>
        <taxon>Bacteria</taxon>
        <taxon>Pseudomonadati</taxon>
        <taxon>Pseudomonadota</taxon>
        <taxon>Gammaproteobacteria</taxon>
        <taxon>Enterobacterales</taxon>
        <taxon>Erwiniaceae</taxon>
        <taxon>Pantoea</taxon>
    </lineage>
</organism>
<evidence type="ECO:0000256" key="10">
    <source>
        <dbReference type="ARBA" id="ARBA00022840"/>
    </source>
</evidence>
<protein>
    <recommendedName>
        <fullName evidence="4 13">Tetraacyldisaccharide 4'-kinase</fullName>
        <ecNumber evidence="3 13">2.7.1.130</ecNumber>
    </recommendedName>
    <alternativeName>
        <fullName evidence="12 13">Lipid A 4'-kinase</fullName>
    </alternativeName>
</protein>
<comment type="function">
    <text evidence="1 13">Transfers the gamma-phosphate of ATP to the 4'-position of a tetraacyldisaccharide 1-phosphate intermediate (termed DS-1-P) to form tetraacyldisaccharide 1,4'-bis-phosphate (lipid IVA).</text>
</comment>
<evidence type="ECO:0000256" key="3">
    <source>
        <dbReference type="ARBA" id="ARBA00012071"/>
    </source>
</evidence>
<dbReference type="PANTHER" id="PTHR42724">
    <property type="entry name" value="TETRAACYLDISACCHARIDE 4'-KINASE"/>
    <property type="match status" value="1"/>
</dbReference>
<evidence type="ECO:0000313" key="15">
    <source>
        <dbReference type="EMBL" id="MBW1257205.1"/>
    </source>
</evidence>
<evidence type="ECO:0000256" key="6">
    <source>
        <dbReference type="ARBA" id="ARBA00022556"/>
    </source>
</evidence>
<comment type="similarity">
    <text evidence="13">Belongs to the LpxK family.</text>
</comment>
<keyword evidence="10 13" id="KW-0067">ATP-binding</keyword>
<evidence type="ECO:0000313" key="18">
    <source>
        <dbReference type="Proteomes" id="UP001197236"/>
    </source>
</evidence>
<dbReference type="Pfam" id="PF02606">
    <property type="entry name" value="LpxK"/>
    <property type="match status" value="1"/>
</dbReference>
<name>A0A2V2BND9_9GAMM</name>
<evidence type="ECO:0000313" key="16">
    <source>
        <dbReference type="EMBL" id="PWK97777.1"/>
    </source>
</evidence>
<dbReference type="EMBL" id="QGHF01000004">
    <property type="protein sequence ID" value="PWK97777.1"/>
    <property type="molecule type" value="Genomic_DNA"/>
</dbReference>
<evidence type="ECO:0000256" key="13">
    <source>
        <dbReference type="HAMAP-Rule" id="MF_00409"/>
    </source>
</evidence>
<dbReference type="NCBIfam" id="TIGR00682">
    <property type="entry name" value="lpxK"/>
    <property type="match status" value="1"/>
</dbReference>
<reference evidence="15 18" key="2">
    <citation type="submission" date="2021-07" db="EMBL/GenBank/DDBJ databases">
        <title>A novel phosphonate cluster across the Pantoea species complex is important for pathogenicity in onion.</title>
        <authorList>
            <person name="Zhao M."/>
            <person name="Stice S."/>
            <person name="Shin G.Y."/>
            <person name="Coutinho T."/>
            <person name="Gitaitis R."/>
            <person name="Kvitko B."/>
            <person name="Dutta B."/>
        </authorList>
    </citation>
    <scope>NUCLEOTIDE SEQUENCE [LARGE SCALE GENOMIC DNA]</scope>
    <source>
        <strain evidence="15 18">BD 382</strain>
    </source>
</reference>
<keyword evidence="14" id="KW-0472">Membrane</keyword>
<dbReference type="PANTHER" id="PTHR42724:SF1">
    <property type="entry name" value="TETRAACYLDISACCHARIDE 4'-KINASE, MITOCHONDRIAL-RELATED"/>
    <property type="match status" value="1"/>
</dbReference>
<keyword evidence="11 13" id="KW-0443">Lipid metabolism</keyword>
<evidence type="ECO:0000256" key="4">
    <source>
        <dbReference type="ARBA" id="ARBA00016436"/>
    </source>
</evidence>
<keyword evidence="8 13" id="KW-0547">Nucleotide-binding</keyword>
<dbReference type="STRING" id="574096.HA38_17415"/>
<reference evidence="16 17" key="1">
    <citation type="submission" date="2018-05" db="EMBL/GenBank/DDBJ databases">
        <title>Genomic Encyclopedia of Type Strains, Phase IV (KMG-V): Genome sequencing to study the core and pangenomes of soil and plant-associated prokaryotes.</title>
        <authorList>
            <person name="Whitman W."/>
        </authorList>
    </citation>
    <scope>NUCLEOTIDE SEQUENCE [LARGE SCALE GENOMIC DNA]</scope>
    <source>
        <strain evidence="16 17">PNA 200-10</strain>
    </source>
</reference>
<dbReference type="Proteomes" id="UP000245981">
    <property type="component" value="Unassembled WGS sequence"/>
</dbReference>
<dbReference type="InterPro" id="IPR027417">
    <property type="entry name" value="P-loop_NTPase"/>
</dbReference>
<dbReference type="GO" id="GO:0009029">
    <property type="term" value="F:lipid-A 4'-kinase activity"/>
    <property type="evidence" value="ECO:0007669"/>
    <property type="project" value="UniProtKB-UniRule"/>
</dbReference>
<evidence type="ECO:0000256" key="9">
    <source>
        <dbReference type="ARBA" id="ARBA00022777"/>
    </source>
</evidence>
<keyword evidence="14" id="KW-1133">Transmembrane helix</keyword>
<evidence type="ECO:0000256" key="2">
    <source>
        <dbReference type="ARBA" id="ARBA00004870"/>
    </source>
</evidence>